<dbReference type="Pfam" id="PF18962">
    <property type="entry name" value="Por_Secre_tail"/>
    <property type="match status" value="1"/>
</dbReference>
<name>A0A0A2N0W0_9FLAO</name>
<feature type="domain" description="Secretion system C-terminal sorting" evidence="2">
    <location>
        <begin position="456"/>
        <end position="534"/>
    </location>
</feature>
<dbReference type="Proteomes" id="UP000030149">
    <property type="component" value="Unassembled WGS sequence"/>
</dbReference>
<dbReference type="STRING" id="1107311.Q767_01725"/>
<accession>A0A0A2N0W0</accession>
<evidence type="ECO:0000259" key="2">
    <source>
        <dbReference type="Pfam" id="PF18962"/>
    </source>
</evidence>
<reference evidence="4" key="1">
    <citation type="submission" date="2013-09" db="EMBL/GenBank/DDBJ databases">
        <authorList>
            <person name="Zeng Z."/>
            <person name="Chen C."/>
        </authorList>
    </citation>
    <scope>NUCLEOTIDE SEQUENCE [LARGE SCALE GENOMIC DNA]</scope>
    <source>
        <strain evidence="4">DK69</strain>
    </source>
</reference>
<dbReference type="Gene3D" id="2.80.10.50">
    <property type="match status" value="3"/>
</dbReference>
<dbReference type="Pfam" id="PF17164">
    <property type="entry name" value="DUF5122"/>
    <property type="match status" value="4"/>
</dbReference>
<evidence type="ECO:0000313" key="3">
    <source>
        <dbReference type="EMBL" id="KGO97343.1"/>
    </source>
</evidence>
<organism evidence="3 4">
    <name type="scientific">Flavobacterium enshiense DK69</name>
    <dbReference type="NCBI Taxonomy" id="1107311"/>
    <lineage>
        <taxon>Bacteria</taxon>
        <taxon>Pseudomonadati</taxon>
        <taxon>Bacteroidota</taxon>
        <taxon>Flavobacteriia</taxon>
        <taxon>Flavobacteriales</taxon>
        <taxon>Flavobacteriaceae</taxon>
        <taxon>Flavobacterium</taxon>
    </lineage>
</organism>
<evidence type="ECO:0000256" key="1">
    <source>
        <dbReference type="ARBA" id="ARBA00022729"/>
    </source>
</evidence>
<dbReference type="PATRIC" id="fig|1107311.5.peg.343"/>
<dbReference type="NCBIfam" id="TIGR02608">
    <property type="entry name" value="delta_60_rpt"/>
    <property type="match status" value="6"/>
</dbReference>
<dbReference type="InterPro" id="IPR026444">
    <property type="entry name" value="Secre_tail"/>
</dbReference>
<keyword evidence="4" id="KW-1185">Reference proteome</keyword>
<dbReference type="eggNOG" id="COG3386">
    <property type="taxonomic scope" value="Bacteria"/>
</dbReference>
<dbReference type="RefSeq" id="WP_035629675.1">
    <property type="nucleotide sequence ID" value="NZ_AVCS01000015.1"/>
</dbReference>
<gene>
    <name evidence="3" type="ORF">Q767_01725</name>
</gene>
<proteinExistence type="predicted"/>
<evidence type="ECO:0000313" key="4">
    <source>
        <dbReference type="Proteomes" id="UP000030149"/>
    </source>
</evidence>
<sequence>MGRITLCLLVNLFFNPFWLFSQNEFLDPTFGTNGIIWQGGNYTGSIDLGVESGFTSIVLQPDGMFITATNFHHHGADNRYALIRYNKDGILDPTFGEYGFVISAVNTSVGAIELQSGGKIIGLATEGIYPPITPYLFRYNADGSPDNSFGTNGIVTDTLNPLRLLTIQSDDKILVGKTIGYDWVYPSFTVERCKPDGTPDTDFGNNGAIDFSLPQANVSLLGIVSQADRKILLNVLVKAASPDDYRTDILFVRLNEDGSFDATFGEEGLRGFNFDDADYASKVLVNSDGKMVFLTLSYGLPSDSSERVIRLIRLNADGDLDSTFGTDGIRIMEYPPLFSSFEELENGKLMTIGTYQTIENPTPENTQEPDGIVISRYNWNGDLDTTFGQNGHITTTLINSRALRGQLVIQRDDKILVGATFCEAWMSCHPYTVVLRYDSGERLAATEFDKKNAFLVYPNPFKESVTIDFTLDQPEVLSMDLYSNDGRKVANLMENRDFQAGFNSQQLDFPRTLADGVYFLKVFNGNDAVTIKIVK</sequence>
<dbReference type="AlphaFoldDB" id="A0A0A2N0W0"/>
<dbReference type="InterPro" id="IPR013431">
    <property type="entry name" value="Delta_60_rpt"/>
</dbReference>
<keyword evidence="1" id="KW-0732">Signal</keyword>
<dbReference type="NCBIfam" id="TIGR04183">
    <property type="entry name" value="Por_Secre_tail"/>
    <property type="match status" value="1"/>
</dbReference>
<reference evidence="3 4" key="2">
    <citation type="journal article" date="2015" name="Stand. Genomic Sci.">
        <title>High quality draft genomic sequence of Flavobacterium enshiense DK69(T) and comparison among Flavobacterium genomes.</title>
        <authorList>
            <person name="Zeng Z."/>
            <person name="Chen C."/>
            <person name="Du H."/>
            <person name="Wang G."/>
            <person name="Li M."/>
        </authorList>
    </citation>
    <scope>NUCLEOTIDE SEQUENCE [LARGE SCALE GENOMIC DNA]</scope>
    <source>
        <strain evidence="3 4">DK69</strain>
    </source>
</reference>
<comment type="caution">
    <text evidence="3">The sequence shown here is derived from an EMBL/GenBank/DDBJ whole genome shotgun (WGS) entry which is preliminary data.</text>
</comment>
<protein>
    <recommendedName>
        <fullName evidence="2">Secretion system C-terminal sorting domain-containing protein</fullName>
    </recommendedName>
</protein>
<dbReference type="EMBL" id="JRLZ01000001">
    <property type="protein sequence ID" value="KGO97343.1"/>
    <property type="molecule type" value="Genomic_DNA"/>
</dbReference>